<dbReference type="Pfam" id="PF00348">
    <property type="entry name" value="polyprenyl_synt"/>
    <property type="match status" value="1"/>
</dbReference>
<dbReference type="EMBL" id="OB660381">
    <property type="protein sequence ID" value="CAD7224491.1"/>
    <property type="molecule type" value="Genomic_DNA"/>
</dbReference>
<dbReference type="OrthoDB" id="9983019at2759"/>
<dbReference type="GO" id="GO:1990234">
    <property type="term" value="C:transferase complex"/>
    <property type="evidence" value="ECO:0007669"/>
    <property type="project" value="TreeGrafter"/>
</dbReference>
<gene>
    <name evidence="2" type="ORF">CTOB1V02_LOCUS2448</name>
</gene>
<dbReference type="InterPro" id="IPR000092">
    <property type="entry name" value="Polyprenyl_synt"/>
</dbReference>
<dbReference type="PANTHER" id="PTHR12001:SF55">
    <property type="entry name" value="ALL TRANS-POLYPRENYL-DIPHOSPHATE SYNTHASE PDSS2"/>
    <property type="match status" value="1"/>
</dbReference>
<accession>A0A7R8W437</accession>
<organism evidence="2">
    <name type="scientific">Cyprideis torosa</name>
    <dbReference type="NCBI Taxonomy" id="163714"/>
    <lineage>
        <taxon>Eukaryota</taxon>
        <taxon>Metazoa</taxon>
        <taxon>Ecdysozoa</taxon>
        <taxon>Arthropoda</taxon>
        <taxon>Crustacea</taxon>
        <taxon>Oligostraca</taxon>
        <taxon>Ostracoda</taxon>
        <taxon>Podocopa</taxon>
        <taxon>Podocopida</taxon>
        <taxon>Cytherocopina</taxon>
        <taxon>Cytheroidea</taxon>
        <taxon>Cytherideidae</taxon>
        <taxon>Cyprideis</taxon>
    </lineage>
</organism>
<dbReference type="GO" id="GO:0006744">
    <property type="term" value="P:ubiquinone biosynthetic process"/>
    <property type="evidence" value="ECO:0007669"/>
    <property type="project" value="TreeGrafter"/>
</dbReference>
<reference evidence="2" key="1">
    <citation type="submission" date="2020-11" db="EMBL/GenBank/DDBJ databases">
        <authorList>
            <person name="Tran Van P."/>
        </authorList>
    </citation>
    <scope>NUCLEOTIDE SEQUENCE</scope>
</reference>
<dbReference type="GO" id="GO:0042811">
    <property type="term" value="P:pheromone biosynthetic process"/>
    <property type="evidence" value="ECO:0007669"/>
    <property type="project" value="UniProtKB-ARBA"/>
</dbReference>
<keyword evidence="1" id="KW-0808">Transferase</keyword>
<dbReference type="CDD" id="cd00867">
    <property type="entry name" value="Trans_IPPS"/>
    <property type="match status" value="1"/>
</dbReference>
<evidence type="ECO:0000313" key="2">
    <source>
        <dbReference type="EMBL" id="CAD7224491.1"/>
    </source>
</evidence>
<dbReference type="InterPro" id="IPR008949">
    <property type="entry name" value="Isoprenoid_synthase_dom_sf"/>
</dbReference>
<dbReference type="SUPFAM" id="SSF48576">
    <property type="entry name" value="Terpenoid synthases"/>
    <property type="match status" value="1"/>
</dbReference>
<dbReference type="PANTHER" id="PTHR12001">
    <property type="entry name" value="GERANYLGERANYL PYROPHOSPHATE SYNTHASE"/>
    <property type="match status" value="1"/>
</dbReference>
<dbReference type="GO" id="GO:0008299">
    <property type="term" value="P:isoprenoid biosynthetic process"/>
    <property type="evidence" value="ECO:0007669"/>
    <property type="project" value="InterPro"/>
</dbReference>
<name>A0A7R8W437_9CRUS</name>
<sequence length="291" mass="31892">MPKRFSTSLYLPDLKSAVADAEKVVGYPTSFLSLRYLLSDEVANVALQLRKLVGSSHPLLHTVEHLLRGSRETESSRGLVVLLMAKAAGQPLNTDIDSCTGVSSRLSILNPCLAGGIILLDSFSIMHSQRTLAELTETIHLAQIIHRSIPSDEGNRQEVATKMREYDEGNKMAILSGDFLLAHASKGLASLCNTKVVSMISQAIADFAASQFMSTEDTPGKVSLQRWIEMKYYESASLLAHACCGAVTLANHGQEMQEHAFNFGKHLSLAWQVGLKRRQFYEVSSPLSNEI</sequence>
<dbReference type="Gene3D" id="1.10.600.10">
    <property type="entry name" value="Farnesyl Diphosphate Synthase"/>
    <property type="match status" value="1"/>
</dbReference>
<dbReference type="GO" id="GO:0005739">
    <property type="term" value="C:mitochondrion"/>
    <property type="evidence" value="ECO:0007669"/>
    <property type="project" value="TreeGrafter"/>
</dbReference>
<evidence type="ECO:0000256" key="1">
    <source>
        <dbReference type="RuleBase" id="RU004466"/>
    </source>
</evidence>
<protein>
    <submittedName>
        <fullName evidence="2">Uncharacterized protein</fullName>
    </submittedName>
</protein>
<dbReference type="GO" id="GO:0004659">
    <property type="term" value="F:prenyltransferase activity"/>
    <property type="evidence" value="ECO:0007669"/>
    <property type="project" value="InterPro"/>
</dbReference>
<comment type="similarity">
    <text evidence="1">Belongs to the FPP/GGPP synthase family.</text>
</comment>
<proteinExistence type="inferred from homology"/>
<dbReference type="AlphaFoldDB" id="A0A7R8W437"/>